<proteinExistence type="predicted"/>
<dbReference type="AlphaFoldDB" id="A0A840L981"/>
<keyword evidence="6 15" id="KW-0418">Kinase</keyword>
<comment type="caution">
    <text evidence="15">The sequence shown here is derived from an EMBL/GenBank/DDBJ whole genome shotgun (WGS) entry which is preliminary data.</text>
</comment>
<dbReference type="Gene3D" id="3.40.50.2300">
    <property type="match status" value="1"/>
</dbReference>
<keyword evidence="5" id="KW-0732">Signal</keyword>
<feature type="transmembrane region" description="Helical" evidence="12">
    <location>
        <begin position="111"/>
        <end position="131"/>
    </location>
</feature>
<sequence length="1132" mass="124343">MHSQKIFKVRREYNSWVANESMEDFALRYTPRSFRKWSTWRVGNTAYGGASFLALEAIGATLALKYGFSNAVWAIASVALICFLSGLPISYYAARYGLDMDLLTRGAGFGYMGSTITSLIYASFTFIFFALETAILATALHLLIPLPMMVLYLLCSLLILPLVARGITLLSRLQLWTQPLWLALLLLPYLVIYWKQPQLVRDFALMTGLNSGSSRFDPLMFGAAVTVAFSLVVQIGEQVDYLRFLPEQTPANRWRWWLALVVAGPGWILPGALKLLGGAFLAFLMLEQGHSAQQAVQPTQMYLSAYAEVFDSPAWVLAATVLFVVVSQVKINVTNAYAGSLAWSNFFARLTHSHPGRVVWLVFNVLIALLLITLGVFQILDQVLSLYSNLAVAWVGALVADLVVNKPLGLSPPGIEFKRAHLYDINPVGLGAMLLATAIATLAYLGLLGPGAEAFSSFIALGLAFVLSPLLAWASGGRYYLARAPAQLAAPGASVECSICEQCFEVEDMAYCPAYGTPICSLCCTLESRCHDRCKQHARAAEQASHFLSALLPQVLARRVNFRVSHYLLVFLSLCTLVGSVIGAIYWQAGSTQADVAARALLAQAFVKAGAMLLLIIAVLSWWVVLNSQAKQLAQEDSNRQNELLRAEIDAHQRTDAALQHAKEVAEAANQAKTRYVAGLSHELRTPLNSILGYSNLLLKNPQLPAGARDGLGTIQRSGQHLCELVDELLDLARIEAERLQLEAVAQHLPQLLQDVLRMVRPQAEAKGLAFHYREAGDLPQWIEADSKRLRQVLLNLLGNAVRFTVSGAIHLTVTRPDAEGELLRFEVRDSGPGIAAADQQRIFEPFEQGHERASGGEPGAGLGLTITDKLVRLMGGRISLHSRVGEGSCFAVELPLPTRPPPARRRQPRREIIGYAGPRQHLLIVDDQADQRALLRQLLEPLGFEVSEADSGEQCLELMAQAPADLLLLDIGMRPLDGWQTAERLRGGPCRQSPIIMVTANLFEDMAQRLQACGCQALVAKPLQEPELLQAIQAALGLRWVRRAPAVPADDGQALEQDWGEDWEQVPQELRQALLRLLDSGHVRGLGEALQALAQEYPATRALCLEMQAQLSRFELDALQARLRKVCHAEH</sequence>
<dbReference type="CDD" id="cd16922">
    <property type="entry name" value="HATPase_EvgS-ArcB-TorS-like"/>
    <property type="match status" value="1"/>
</dbReference>
<dbReference type="EC" id="2.7.13.3" evidence="2"/>
<name>A0A840L981_9BURK</name>
<keyword evidence="8" id="KW-0843">Virulence</keyword>
<dbReference type="SMART" id="SM00448">
    <property type="entry name" value="REC"/>
    <property type="match status" value="1"/>
</dbReference>
<dbReference type="PANTHER" id="PTHR43047">
    <property type="entry name" value="TWO-COMPONENT HISTIDINE PROTEIN KINASE"/>
    <property type="match status" value="1"/>
</dbReference>
<keyword evidence="4" id="KW-0808">Transferase</keyword>
<feature type="transmembrane region" description="Helical" evidence="12">
    <location>
        <begin position="358"/>
        <end position="380"/>
    </location>
</feature>
<dbReference type="InterPro" id="IPR011006">
    <property type="entry name" value="CheY-like_superfamily"/>
</dbReference>
<dbReference type="Proteomes" id="UP000562027">
    <property type="component" value="Unassembled WGS sequence"/>
</dbReference>
<reference evidence="15 16" key="1">
    <citation type="submission" date="2020-08" db="EMBL/GenBank/DDBJ databases">
        <title>Functional genomics of gut bacteria from endangered species of beetles.</title>
        <authorList>
            <person name="Carlos-Shanley C."/>
        </authorList>
    </citation>
    <scope>NUCLEOTIDE SEQUENCE [LARGE SCALE GENOMIC DNA]</scope>
    <source>
        <strain evidence="15 16">S00239</strain>
    </source>
</reference>
<feature type="domain" description="Response regulatory" evidence="14">
    <location>
        <begin position="922"/>
        <end position="1037"/>
    </location>
</feature>
<keyword evidence="7" id="KW-0902">Two-component regulatory system</keyword>
<dbReference type="SMART" id="SM00387">
    <property type="entry name" value="HATPase_c"/>
    <property type="match status" value="1"/>
</dbReference>
<keyword evidence="12" id="KW-0812">Transmembrane</keyword>
<dbReference type="FunFam" id="3.30.565.10:FF:000010">
    <property type="entry name" value="Sensor histidine kinase RcsC"/>
    <property type="match status" value="1"/>
</dbReference>
<organism evidence="15 16">
    <name type="scientific">Roseateles oligotrophus</name>
    <dbReference type="NCBI Taxonomy" id="1769250"/>
    <lineage>
        <taxon>Bacteria</taxon>
        <taxon>Pseudomonadati</taxon>
        <taxon>Pseudomonadota</taxon>
        <taxon>Betaproteobacteria</taxon>
        <taxon>Burkholderiales</taxon>
        <taxon>Sphaerotilaceae</taxon>
        <taxon>Roseateles</taxon>
    </lineage>
</organism>
<evidence type="ECO:0000256" key="4">
    <source>
        <dbReference type="ARBA" id="ARBA00022679"/>
    </source>
</evidence>
<keyword evidence="12" id="KW-0472">Membrane</keyword>
<evidence type="ECO:0000256" key="3">
    <source>
        <dbReference type="ARBA" id="ARBA00022553"/>
    </source>
</evidence>
<feature type="transmembrane region" description="Helical" evidence="12">
    <location>
        <begin position="71"/>
        <end position="91"/>
    </location>
</feature>
<dbReference type="Pfam" id="PF02518">
    <property type="entry name" value="HATPase_c"/>
    <property type="match status" value="1"/>
</dbReference>
<evidence type="ECO:0000256" key="11">
    <source>
        <dbReference type="PROSITE-ProRule" id="PRU00169"/>
    </source>
</evidence>
<feature type="modified residue" description="4-aspartylphosphate" evidence="11">
    <location>
        <position position="971"/>
    </location>
</feature>
<evidence type="ECO:0000256" key="9">
    <source>
        <dbReference type="ARBA" id="ARBA00058004"/>
    </source>
</evidence>
<dbReference type="SUPFAM" id="SSF52172">
    <property type="entry name" value="CheY-like"/>
    <property type="match status" value="1"/>
</dbReference>
<dbReference type="SUPFAM" id="SSF47384">
    <property type="entry name" value="Homodimeric domain of signal transducing histidine kinase"/>
    <property type="match status" value="1"/>
</dbReference>
<evidence type="ECO:0000313" key="16">
    <source>
        <dbReference type="Proteomes" id="UP000562027"/>
    </source>
</evidence>
<keyword evidence="12" id="KW-1133">Transmembrane helix</keyword>
<feature type="transmembrane region" description="Helical" evidence="12">
    <location>
        <begin position="386"/>
        <end position="404"/>
    </location>
</feature>
<evidence type="ECO:0000256" key="5">
    <source>
        <dbReference type="ARBA" id="ARBA00022729"/>
    </source>
</evidence>
<feature type="transmembrane region" description="Helical" evidence="12">
    <location>
        <begin position="425"/>
        <end position="448"/>
    </location>
</feature>
<evidence type="ECO:0000256" key="2">
    <source>
        <dbReference type="ARBA" id="ARBA00012438"/>
    </source>
</evidence>
<feature type="transmembrane region" description="Helical" evidence="12">
    <location>
        <begin position="256"/>
        <end position="284"/>
    </location>
</feature>
<dbReference type="PROSITE" id="PS50109">
    <property type="entry name" value="HIS_KIN"/>
    <property type="match status" value="1"/>
</dbReference>
<dbReference type="RefSeq" id="WP_184297214.1">
    <property type="nucleotide sequence ID" value="NZ_JACHLP010000002.1"/>
</dbReference>
<feature type="transmembrane region" description="Helical" evidence="12">
    <location>
        <begin position="567"/>
        <end position="589"/>
    </location>
</feature>
<evidence type="ECO:0000313" key="15">
    <source>
        <dbReference type="EMBL" id="MBB4842689.1"/>
    </source>
</evidence>
<gene>
    <name evidence="15" type="ORF">HNP55_001204</name>
</gene>
<dbReference type="EMBL" id="JACHLP010000002">
    <property type="protein sequence ID" value="MBB4842689.1"/>
    <property type="molecule type" value="Genomic_DNA"/>
</dbReference>
<keyword evidence="16" id="KW-1185">Reference proteome</keyword>
<dbReference type="InterPro" id="IPR003661">
    <property type="entry name" value="HisK_dim/P_dom"/>
</dbReference>
<dbReference type="Gene3D" id="1.10.287.130">
    <property type="match status" value="1"/>
</dbReference>
<dbReference type="Gene3D" id="3.30.565.10">
    <property type="entry name" value="Histidine kinase-like ATPase, C-terminal domain"/>
    <property type="match status" value="1"/>
</dbReference>
<dbReference type="SMART" id="SM00388">
    <property type="entry name" value="HisKA"/>
    <property type="match status" value="1"/>
</dbReference>
<dbReference type="Pfam" id="PF00512">
    <property type="entry name" value="HisKA"/>
    <property type="match status" value="1"/>
</dbReference>
<keyword evidence="3 11" id="KW-0597">Phosphoprotein</keyword>
<dbReference type="PROSITE" id="PS50110">
    <property type="entry name" value="RESPONSE_REGULATORY"/>
    <property type="match status" value="1"/>
</dbReference>
<feature type="domain" description="Histidine kinase" evidence="13">
    <location>
        <begin position="679"/>
        <end position="899"/>
    </location>
</feature>
<evidence type="ECO:0000259" key="13">
    <source>
        <dbReference type="PROSITE" id="PS50109"/>
    </source>
</evidence>
<dbReference type="CDD" id="cd17546">
    <property type="entry name" value="REC_hyHK_CKI1_RcsC-like"/>
    <property type="match status" value="1"/>
</dbReference>
<feature type="transmembrane region" description="Helical" evidence="12">
    <location>
        <begin position="454"/>
        <end position="474"/>
    </location>
</feature>
<evidence type="ECO:0000256" key="10">
    <source>
        <dbReference type="ARBA" id="ARBA00070152"/>
    </source>
</evidence>
<evidence type="ECO:0000256" key="6">
    <source>
        <dbReference type="ARBA" id="ARBA00022777"/>
    </source>
</evidence>
<dbReference type="GO" id="GO:0000155">
    <property type="term" value="F:phosphorelay sensor kinase activity"/>
    <property type="evidence" value="ECO:0007669"/>
    <property type="project" value="InterPro"/>
</dbReference>
<feature type="transmembrane region" description="Helical" evidence="12">
    <location>
        <begin position="176"/>
        <end position="195"/>
    </location>
</feature>
<evidence type="ECO:0000256" key="8">
    <source>
        <dbReference type="ARBA" id="ARBA00023026"/>
    </source>
</evidence>
<dbReference type="Gene3D" id="1.10.4160.10">
    <property type="entry name" value="Hydantoin permease"/>
    <property type="match status" value="1"/>
</dbReference>
<dbReference type="SUPFAM" id="SSF55874">
    <property type="entry name" value="ATPase domain of HSP90 chaperone/DNA topoisomerase II/histidine kinase"/>
    <property type="match status" value="1"/>
</dbReference>
<dbReference type="InterPro" id="IPR036890">
    <property type="entry name" value="HATPase_C_sf"/>
</dbReference>
<dbReference type="CDD" id="cd00082">
    <property type="entry name" value="HisKA"/>
    <property type="match status" value="1"/>
</dbReference>
<protein>
    <recommendedName>
        <fullName evidence="10">Virulence sensor protein BvgS</fullName>
        <ecNumber evidence="2">2.7.13.3</ecNumber>
    </recommendedName>
</protein>
<feature type="transmembrane region" description="Helical" evidence="12">
    <location>
        <begin position="601"/>
        <end position="625"/>
    </location>
</feature>
<dbReference type="InterPro" id="IPR005467">
    <property type="entry name" value="His_kinase_dom"/>
</dbReference>
<evidence type="ECO:0000259" key="14">
    <source>
        <dbReference type="PROSITE" id="PS50110"/>
    </source>
</evidence>
<feature type="transmembrane region" description="Helical" evidence="12">
    <location>
        <begin position="143"/>
        <end position="164"/>
    </location>
</feature>
<dbReference type="PRINTS" id="PR00344">
    <property type="entry name" value="BCTRLSENSOR"/>
</dbReference>
<dbReference type="InterPro" id="IPR001789">
    <property type="entry name" value="Sig_transdc_resp-reg_receiver"/>
</dbReference>
<evidence type="ECO:0000256" key="7">
    <source>
        <dbReference type="ARBA" id="ARBA00023012"/>
    </source>
</evidence>
<dbReference type="InterPro" id="IPR036097">
    <property type="entry name" value="HisK_dim/P_sf"/>
</dbReference>
<dbReference type="InterPro" id="IPR004358">
    <property type="entry name" value="Sig_transdc_His_kin-like_C"/>
</dbReference>
<feature type="transmembrane region" description="Helical" evidence="12">
    <location>
        <begin position="46"/>
        <end position="64"/>
    </location>
</feature>
<accession>A0A840L981</accession>
<feature type="transmembrane region" description="Helical" evidence="12">
    <location>
        <begin position="216"/>
        <end position="236"/>
    </location>
</feature>
<dbReference type="Pfam" id="PF00072">
    <property type="entry name" value="Response_reg"/>
    <property type="match status" value="1"/>
</dbReference>
<comment type="catalytic activity">
    <reaction evidence="1">
        <text>ATP + protein L-histidine = ADP + protein N-phospho-L-histidine.</text>
        <dbReference type="EC" id="2.7.13.3"/>
    </reaction>
</comment>
<dbReference type="InterPro" id="IPR003594">
    <property type="entry name" value="HATPase_dom"/>
</dbReference>
<evidence type="ECO:0000256" key="1">
    <source>
        <dbReference type="ARBA" id="ARBA00000085"/>
    </source>
</evidence>
<comment type="function">
    <text evidence="9">Member of the two-component regulatory system BvgS/BvgA. Phosphorylates BvgA via a four-step phosphorelay in response to environmental signals.</text>
</comment>
<evidence type="ECO:0000256" key="12">
    <source>
        <dbReference type="SAM" id="Phobius"/>
    </source>
</evidence>